<feature type="active site" description="Nucleophile" evidence="6">
    <location>
        <position position="448"/>
    </location>
</feature>
<dbReference type="SUPFAM" id="SSF143985">
    <property type="entry name" value="L,D-transpeptidase pre-catalytic domain-like"/>
    <property type="match status" value="1"/>
</dbReference>
<feature type="active site" description="Proton donor/acceptor" evidence="6">
    <location>
        <position position="427"/>
    </location>
</feature>
<dbReference type="EMBL" id="FOJY01000010">
    <property type="protein sequence ID" value="SFB13498.1"/>
    <property type="molecule type" value="Genomic_DNA"/>
</dbReference>
<evidence type="ECO:0000256" key="6">
    <source>
        <dbReference type="PROSITE-ProRule" id="PRU01373"/>
    </source>
</evidence>
<dbReference type="Pfam" id="PF03734">
    <property type="entry name" value="YkuD"/>
    <property type="match status" value="1"/>
</dbReference>
<protein>
    <submittedName>
        <fullName evidence="9">Putative peptidoglycan binding domain-containing protein</fullName>
    </submittedName>
</protein>
<dbReference type="Proteomes" id="UP000198838">
    <property type="component" value="Unassembled WGS sequence"/>
</dbReference>
<dbReference type="RefSeq" id="WP_092872507.1">
    <property type="nucleotide sequence ID" value="NZ_FOJY01000010.1"/>
</dbReference>
<dbReference type="PROSITE" id="PS52029">
    <property type="entry name" value="LD_TPASE"/>
    <property type="match status" value="1"/>
</dbReference>
<dbReference type="GO" id="GO:0071972">
    <property type="term" value="F:peptidoglycan L,D-transpeptidase activity"/>
    <property type="evidence" value="ECO:0007669"/>
    <property type="project" value="TreeGrafter"/>
</dbReference>
<keyword evidence="7" id="KW-1133">Transmembrane helix</keyword>
<dbReference type="InterPro" id="IPR038054">
    <property type="entry name" value="LD_TPept-like_central_sf"/>
</dbReference>
<dbReference type="OrthoDB" id="3176960at2"/>
<dbReference type="Gene3D" id="2.40.440.10">
    <property type="entry name" value="L,D-transpeptidase catalytic domain-like"/>
    <property type="match status" value="1"/>
</dbReference>
<accession>A0A1I0YMF4</accession>
<dbReference type="STRING" id="1120918.SAMN05216249_11063"/>
<evidence type="ECO:0000259" key="8">
    <source>
        <dbReference type="PROSITE" id="PS52029"/>
    </source>
</evidence>
<evidence type="ECO:0000256" key="5">
    <source>
        <dbReference type="ARBA" id="ARBA00023316"/>
    </source>
</evidence>
<dbReference type="GO" id="GO:0018104">
    <property type="term" value="P:peptidoglycan-protein cross-linking"/>
    <property type="evidence" value="ECO:0007669"/>
    <property type="project" value="TreeGrafter"/>
</dbReference>
<dbReference type="PANTHER" id="PTHR30582">
    <property type="entry name" value="L,D-TRANSPEPTIDASE"/>
    <property type="match status" value="1"/>
</dbReference>
<evidence type="ECO:0000256" key="7">
    <source>
        <dbReference type="SAM" id="Phobius"/>
    </source>
</evidence>
<feature type="domain" description="L,D-TPase catalytic" evidence="8">
    <location>
        <begin position="353"/>
        <end position="472"/>
    </location>
</feature>
<reference evidence="9 10" key="1">
    <citation type="submission" date="2016-10" db="EMBL/GenBank/DDBJ databases">
        <authorList>
            <person name="de Groot N.N."/>
        </authorList>
    </citation>
    <scope>NUCLEOTIDE SEQUENCE [LARGE SCALE GENOMIC DNA]</scope>
    <source>
        <strain evidence="9 10">DSM 5522</strain>
    </source>
</reference>
<comment type="pathway">
    <text evidence="1 6">Cell wall biogenesis; peptidoglycan biosynthesis.</text>
</comment>
<dbReference type="AlphaFoldDB" id="A0A1I0YMF4"/>
<dbReference type="InterPro" id="IPR038063">
    <property type="entry name" value="Transpep_catalytic_dom"/>
</dbReference>
<keyword evidence="10" id="KW-1185">Reference proteome</keyword>
<evidence type="ECO:0000256" key="1">
    <source>
        <dbReference type="ARBA" id="ARBA00004752"/>
    </source>
</evidence>
<keyword evidence="2" id="KW-0808">Transferase</keyword>
<dbReference type="GO" id="GO:0016740">
    <property type="term" value="F:transferase activity"/>
    <property type="evidence" value="ECO:0007669"/>
    <property type="project" value="UniProtKB-KW"/>
</dbReference>
<sequence>MLNENVNKVSKTNVSTKQKKGIIITGTIFILLLIIYFAGALFFKNHFLPGIKINGKNVMGKSAPQVKEIITDEVNNYVLTLKERKELSEEIKGKDINLSVSFDNTLDNLIKSQNSFSWIISIFKKNENEVPLQISYDEGALSKVIDSLEAFDPQKVSAPVDAHISEYSSKDGYEIVKEDIGNELVRESFDEAVKDALLNLETNIDLDKKGLYKAPNYTKDSDKTKEAAATMNKYVSSQISYSFGSAKEVVDCSLISQWIYADENLDVQINSDAVKEYVKGLSNNYDTIFTTRTFTSRDGETKTLSQGDYGWWMNVPAETEGLIKDIKTGETKERTPEYYQTADNYSDKDWGDSYVEINLTKQHLWIYSKGQEVLSCDIVSGKPGNGHATPPGIYAVTYTERDARLVGQNYDTKVAYWMPFNEDIGLHDATWQTSFGGNRYLTHGSHGCINMSLSDAKKAFQYVTKGYAVILYK</sequence>
<evidence type="ECO:0000256" key="4">
    <source>
        <dbReference type="ARBA" id="ARBA00022984"/>
    </source>
</evidence>
<dbReference type="GO" id="GO:0008360">
    <property type="term" value="P:regulation of cell shape"/>
    <property type="evidence" value="ECO:0007669"/>
    <property type="project" value="UniProtKB-UniRule"/>
</dbReference>
<evidence type="ECO:0000313" key="9">
    <source>
        <dbReference type="EMBL" id="SFB13498.1"/>
    </source>
</evidence>
<proteinExistence type="predicted"/>
<dbReference type="InterPro" id="IPR005490">
    <property type="entry name" value="LD_TPept_cat_dom"/>
</dbReference>
<dbReference type="GO" id="GO:0005576">
    <property type="term" value="C:extracellular region"/>
    <property type="evidence" value="ECO:0007669"/>
    <property type="project" value="TreeGrafter"/>
</dbReference>
<gene>
    <name evidence="9" type="ORF">SAMN05216249_11063</name>
</gene>
<dbReference type="SUPFAM" id="SSF141523">
    <property type="entry name" value="L,D-transpeptidase catalytic domain-like"/>
    <property type="match status" value="1"/>
</dbReference>
<organism evidence="9 10">
    <name type="scientific">Acetitomaculum ruminis DSM 5522</name>
    <dbReference type="NCBI Taxonomy" id="1120918"/>
    <lineage>
        <taxon>Bacteria</taxon>
        <taxon>Bacillati</taxon>
        <taxon>Bacillota</taxon>
        <taxon>Clostridia</taxon>
        <taxon>Lachnospirales</taxon>
        <taxon>Lachnospiraceae</taxon>
        <taxon>Acetitomaculum</taxon>
    </lineage>
</organism>
<evidence type="ECO:0000313" key="10">
    <source>
        <dbReference type="Proteomes" id="UP000198838"/>
    </source>
</evidence>
<dbReference type="InterPro" id="IPR022029">
    <property type="entry name" value="YoaR-like_PG-bd"/>
</dbReference>
<evidence type="ECO:0000256" key="3">
    <source>
        <dbReference type="ARBA" id="ARBA00022960"/>
    </source>
</evidence>
<dbReference type="PANTHER" id="PTHR30582:SF33">
    <property type="entry name" value="EXPORTED PROTEIN"/>
    <property type="match status" value="1"/>
</dbReference>
<feature type="transmembrane region" description="Helical" evidence="7">
    <location>
        <begin position="21"/>
        <end position="43"/>
    </location>
</feature>
<keyword evidence="4 6" id="KW-0573">Peptidoglycan synthesis</keyword>
<dbReference type="InterPro" id="IPR050979">
    <property type="entry name" value="LD-transpeptidase"/>
</dbReference>
<dbReference type="UniPathway" id="UPA00219"/>
<dbReference type="GO" id="GO:0071555">
    <property type="term" value="P:cell wall organization"/>
    <property type="evidence" value="ECO:0007669"/>
    <property type="project" value="UniProtKB-UniRule"/>
</dbReference>
<dbReference type="Pfam" id="PF12229">
    <property type="entry name" value="PG_binding_4"/>
    <property type="match status" value="1"/>
</dbReference>
<keyword evidence="7" id="KW-0472">Membrane</keyword>
<dbReference type="CDD" id="cd16913">
    <property type="entry name" value="YkuD_like"/>
    <property type="match status" value="1"/>
</dbReference>
<evidence type="ECO:0000256" key="2">
    <source>
        <dbReference type="ARBA" id="ARBA00022679"/>
    </source>
</evidence>
<keyword evidence="3 6" id="KW-0133">Cell shape</keyword>
<name>A0A1I0YMF4_9FIRM</name>
<keyword evidence="7" id="KW-0812">Transmembrane</keyword>
<dbReference type="Gene3D" id="3.10.20.800">
    <property type="match status" value="1"/>
</dbReference>
<keyword evidence="5 6" id="KW-0961">Cell wall biogenesis/degradation</keyword>